<organism evidence="1 2">
    <name type="scientific">Ataeniobius toweri</name>
    <dbReference type="NCBI Taxonomy" id="208326"/>
    <lineage>
        <taxon>Eukaryota</taxon>
        <taxon>Metazoa</taxon>
        <taxon>Chordata</taxon>
        <taxon>Craniata</taxon>
        <taxon>Vertebrata</taxon>
        <taxon>Euteleostomi</taxon>
        <taxon>Actinopterygii</taxon>
        <taxon>Neopterygii</taxon>
        <taxon>Teleostei</taxon>
        <taxon>Neoteleostei</taxon>
        <taxon>Acanthomorphata</taxon>
        <taxon>Ovalentaria</taxon>
        <taxon>Atherinomorphae</taxon>
        <taxon>Cyprinodontiformes</taxon>
        <taxon>Goodeidae</taxon>
        <taxon>Ataeniobius</taxon>
    </lineage>
</organism>
<gene>
    <name evidence="1" type="ORF">ATANTOWER_012957</name>
</gene>
<evidence type="ECO:0000313" key="2">
    <source>
        <dbReference type="Proteomes" id="UP001345963"/>
    </source>
</evidence>
<evidence type="ECO:0000313" key="1">
    <source>
        <dbReference type="EMBL" id="MED6241396.1"/>
    </source>
</evidence>
<comment type="caution">
    <text evidence="1">The sequence shown here is derived from an EMBL/GenBank/DDBJ whole genome shotgun (WGS) entry which is preliminary data.</text>
</comment>
<dbReference type="Proteomes" id="UP001345963">
    <property type="component" value="Unassembled WGS sequence"/>
</dbReference>
<dbReference type="EMBL" id="JAHUTI010029777">
    <property type="protein sequence ID" value="MED6241396.1"/>
    <property type="molecule type" value="Genomic_DNA"/>
</dbReference>
<keyword evidence="2" id="KW-1185">Reference proteome</keyword>
<reference evidence="1 2" key="1">
    <citation type="submission" date="2021-07" db="EMBL/GenBank/DDBJ databases">
        <authorList>
            <person name="Palmer J.M."/>
        </authorList>
    </citation>
    <scope>NUCLEOTIDE SEQUENCE [LARGE SCALE GENOMIC DNA]</scope>
    <source>
        <strain evidence="1 2">AT_MEX2019</strain>
        <tissue evidence="1">Muscle</tissue>
    </source>
</reference>
<proteinExistence type="predicted"/>
<protein>
    <submittedName>
        <fullName evidence="1">Uncharacterized protein</fullName>
    </submittedName>
</protein>
<sequence length="66" mass="7607">MQQMSFSHSFSWKNFSCIHRCSDTLAKRCNSQSRSPSETHRCLSAELHQKLLRSKVGEAKGHRCIL</sequence>
<accession>A0ABU7AUH1</accession>
<name>A0ABU7AUH1_9TELE</name>